<keyword evidence="2" id="KW-0472">Membrane</keyword>
<dbReference type="EMBL" id="JAJCGD010000020">
    <property type="protein sequence ID" value="MCB6828629.1"/>
    <property type="molecule type" value="Genomic_DNA"/>
</dbReference>
<evidence type="ECO:0000256" key="2">
    <source>
        <dbReference type="SAM" id="Phobius"/>
    </source>
</evidence>
<evidence type="ECO:0000313" key="5">
    <source>
        <dbReference type="Proteomes" id="UP001198190"/>
    </source>
</evidence>
<dbReference type="RefSeq" id="WP_227153024.1">
    <property type="nucleotide sequence ID" value="NZ_JAJCGD010000020.1"/>
</dbReference>
<feature type="compositionally biased region" description="Low complexity" evidence="1">
    <location>
        <begin position="170"/>
        <end position="228"/>
    </location>
</feature>
<name>A0AAW4U7P9_9FIRM</name>
<feature type="domain" description="DUF4236" evidence="3">
    <location>
        <begin position="3"/>
        <end position="56"/>
    </location>
</feature>
<feature type="region of interest" description="Disordered" evidence="1">
    <location>
        <begin position="157"/>
        <end position="228"/>
    </location>
</feature>
<accession>A0AAW4U7P9</accession>
<proteinExistence type="predicted"/>
<evidence type="ECO:0000313" key="4">
    <source>
        <dbReference type="EMBL" id="MCB6828629.1"/>
    </source>
</evidence>
<organism evidence="4 5">
    <name type="scientific">Megamonas funiformis</name>
    <dbReference type="NCBI Taxonomy" id="437897"/>
    <lineage>
        <taxon>Bacteria</taxon>
        <taxon>Bacillati</taxon>
        <taxon>Bacillota</taxon>
        <taxon>Negativicutes</taxon>
        <taxon>Selenomonadales</taxon>
        <taxon>Selenomonadaceae</taxon>
        <taxon>Megamonas</taxon>
    </lineage>
</organism>
<dbReference type="AlphaFoldDB" id="A0AAW4U7P9"/>
<dbReference type="Proteomes" id="UP001198190">
    <property type="component" value="Unassembled WGS sequence"/>
</dbReference>
<protein>
    <submittedName>
        <fullName evidence="4">DUF4236 domain-containing protein</fullName>
    </submittedName>
</protein>
<dbReference type="Pfam" id="PF14020">
    <property type="entry name" value="DUF4236"/>
    <property type="match status" value="1"/>
</dbReference>
<dbReference type="InterPro" id="IPR025330">
    <property type="entry name" value="DUF4236"/>
</dbReference>
<feature type="compositionally biased region" description="Polar residues" evidence="1">
    <location>
        <begin position="157"/>
        <end position="168"/>
    </location>
</feature>
<evidence type="ECO:0000256" key="1">
    <source>
        <dbReference type="SAM" id="MobiDB-lite"/>
    </source>
</evidence>
<feature type="transmembrane region" description="Helical" evidence="2">
    <location>
        <begin position="132"/>
        <end position="151"/>
    </location>
</feature>
<keyword evidence="2" id="KW-0812">Transmembrane</keyword>
<keyword evidence="2" id="KW-1133">Transmembrane helix</keyword>
<reference evidence="4" key="1">
    <citation type="submission" date="2021-10" db="EMBL/GenBank/DDBJ databases">
        <title>Collection of gut derived symbiotic bacterial strains cultured from healthy donors.</title>
        <authorList>
            <person name="Lin H."/>
            <person name="Littmann E."/>
            <person name="Claire K."/>
            <person name="Pamer E."/>
        </authorList>
    </citation>
    <scope>NUCLEOTIDE SEQUENCE</scope>
    <source>
        <strain evidence="4">MSK.7.16</strain>
    </source>
</reference>
<sequence length="293" mass="32087">MGWRFRKSFKVLPGVRLNVGKKGISTSIGPKGAKVNIGPNGTRFTASIPGTGLSYTTRLDKPIGRGMTQCPYCGRRMRKQWDNCPQCHQPLIKVDKPENNISTAKTDDYDTYNTNITDPPNINTDDKKKKPSCLGCGCLILIIFFVLGLIGSCASGTKENTSSKTTTPAVEETTSENSSSTTEPTTEENNNTTSTNTNQTNTEQQSSTVETTTPVITPSTTENNNTTTTHTTREVNHYYGDGPNGETIKGNINSKGEKIYHVPGGAYYDRTDPEAWFFTEEDARAAGYRPSKR</sequence>
<evidence type="ECO:0000259" key="3">
    <source>
        <dbReference type="Pfam" id="PF14020"/>
    </source>
</evidence>
<gene>
    <name evidence="4" type="ORF">LIY65_07970</name>
</gene>
<comment type="caution">
    <text evidence="4">The sequence shown here is derived from an EMBL/GenBank/DDBJ whole genome shotgun (WGS) entry which is preliminary data.</text>
</comment>